<evidence type="ECO:0000256" key="2">
    <source>
        <dbReference type="ARBA" id="ARBA00022679"/>
    </source>
</evidence>
<dbReference type="InterPro" id="IPR000182">
    <property type="entry name" value="GNAT_dom"/>
</dbReference>
<dbReference type="Proteomes" id="UP001375240">
    <property type="component" value="Unassembled WGS sequence"/>
</dbReference>
<feature type="domain" description="N-acetyltransferase" evidence="4">
    <location>
        <begin position="14"/>
        <end position="206"/>
    </location>
</feature>
<evidence type="ECO:0000259" key="4">
    <source>
        <dbReference type="Pfam" id="PF13302"/>
    </source>
</evidence>
<proteinExistence type="inferred from homology"/>
<protein>
    <recommendedName>
        <fullName evidence="4">N-acetyltransferase domain-containing protein</fullName>
    </recommendedName>
</protein>
<evidence type="ECO:0000256" key="3">
    <source>
        <dbReference type="ARBA" id="ARBA00023315"/>
    </source>
</evidence>
<name>A0AAV9U318_9PEZI</name>
<keyword evidence="2" id="KW-0808">Transferase</keyword>
<evidence type="ECO:0000313" key="5">
    <source>
        <dbReference type="EMBL" id="KAK6334044.1"/>
    </source>
</evidence>
<dbReference type="Gene3D" id="3.40.630.30">
    <property type="match status" value="1"/>
</dbReference>
<reference evidence="5 6" key="1">
    <citation type="submission" date="2019-10" db="EMBL/GenBank/DDBJ databases">
        <authorList>
            <person name="Palmer J.M."/>
        </authorList>
    </citation>
    <scope>NUCLEOTIDE SEQUENCE [LARGE SCALE GENOMIC DNA]</scope>
    <source>
        <strain evidence="5 6">TWF696</strain>
    </source>
</reference>
<dbReference type="PANTHER" id="PTHR13256">
    <property type="entry name" value="N-ACETYLTRANSFERASE 9"/>
    <property type="match status" value="1"/>
</dbReference>
<comment type="caution">
    <text evidence="5">The sequence shown here is derived from an EMBL/GenBank/DDBJ whole genome shotgun (WGS) entry which is preliminary data.</text>
</comment>
<dbReference type="InterPro" id="IPR016181">
    <property type="entry name" value="Acyl_CoA_acyltransferase"/>
</dbReference>
<keyword evidence="3" id="KW-0012">Acyltransferase</keyword>
<dbReference type="SUPFAM" id="SSF55729">
    <property type="entry name" value="Acyl-CoA N-acyltransferases (Nat)"/>
    <property type="match status" value="1"/>
</dbReference>
<evidence type="ECO:0000313" key="6">
    <source>
        <dbReference type="Proteomes" id="UP001375240"/>
    </source>
</evidence>
<accession>A0AAV9U318</accession>
<dbReference type="EMBL" id="JAVHNQ010000013">
    <property type="protein sequence ID" value="KAK6334044.1"/>
    <property type="molecule type" value="Genomic_DNA"/>
</dbReference>
<dbReference type="InterPro" id="IPR039135">
    <property type="entry name" value="NAT9-like"/>
</dbReference>
<organism evidence="5 6">
    <name type="scientific">Orbilia brochopaga</name>
    <dbReference type="NCBI Taxonomy" id="3140254"/>
    <lineage>
        <taxon>Eukaryota</taxon>
        <taxon>Fungi</taxon>
        <taxon>Dikarya</taxon>
        <taxon>Ascomycota</taxon>
        <taxon>Pezizomycotina</taxon>
        <taxon>Orbiliomycetes</taxon>
        <taxon>Orbiliales</taxon>
        <taxon>Orbiliaceae</taxon>
        <taxon>Orbilia</taxon>
    </lineage>
</organism>
<dbReference type="PANTHER" id="PTHR13256:SF16">
    <property type="entry name" value="ALPHA_BETA-TUBULIN-N-ACETYLTRANSFERASE 9"/>
    <property type="match status" value="1"/>
</dbReference>
<gene>
    <name evidence="5" type="ORF">TWF696_002548</name>
</gene>
<dbReference type="AlphaFoldDB" id="A0AAV9U318"/>
<keyword evidence="6" id="KW-1185">Reference proteome</keyword>
<comment type="similarity">
    <text evidence="1">Belongs to the acetyltransferase family. GNAT subfamily.</text>
</comment>
<sequence length="260" mass="29810">MRLNENVAIITNKLILVPYEESHVLEYSEWMSSEALREATRSDRLTLSQEYAMQKAWREDADKLTFILCLPSERLQEALTQGSEDTSVRPEYTVIEGSDDTNGNLIGDVNLFLCEDGDDLEEDDERKEVAGEIEVMIAKMEYQGQGLGKVAVLVFILYVLRHREQILAEGNSDWLTAKEKRLKHLRVKIGKDNTGSLMLFQKLGFKKIKEEPNVFDEFELRLSIEPQSEVEARLERMLNECGVNQLVEGGFQNMEVSEEI</sequence>
<dbReference type="GO" id="GO:0008080">
    <property type="term" value="F:N-acetyltransferase activity"/>
    <property type="evidence" value="ECO:0007669"/>
    <property type="project" value="InterPro"/>
</dbReference>
<evidence type="ECO:0000256" key="1">
    <source>
        <dbReference type="ARBA" id="ARBA00009342"/>
    </source>
</evidence>
<dbReference type="Pfam" id="PF13302">
    <property type="entry name" value="Acetyltransf_3"/>
    <property type="match status" value="1"/>
</dbReference>